<reference evidence="1" key="1">
    <citation type="submission" date="2014-11" db="EMBL/GenBank/DDBJ databases">
        <authorList>
            <person name="Amaro Gonzalez C."/>
        </authorList>
    </citation>
    <scope>NUCLEOTIDE SEQUENCE</scope>
</reference>
<protein>
    <submittedName>
        <fullName evidence="1">Uncharacterized protein</fullName>
    </submittedName>
</protein>
<proteinExistence type="predicted"/>
<organism evidence="1">
    <name type="scientific">Anguilla anguilla</name>
    <name type="common">European freshwater eel</name>
    <name type="synonym">Muraena anguilla</name>
    <dbReference type="NCBI Taxonomy" id="7936"/>
    <lineage>
        <taxon>Eukaryota</taxon>
        <taxon>Metazoa</taxon>
        <taxon>Chordata</taxon>
        <taxon>Craniata</taxon>
        <taxon>Vertebrata</taxon>
        <taxon>Euteleostomi</taxon>
        <taxon>Actinopterygii</taxon>
        <taxon>Neopterygii</taxon>
        <taxon>Teleostei</taxon>
        <taxon>Anguilliformes</taxon>
        <taxon>Anguillidae</taxon>
        <taxon>Anguilla</taxon>
    </lineage>
</organism>
<dbReference type="AlphaFoldDB" id="A0A0E9VUY0"/>
<accession>A0A0E9VUY0</accession>
<dbReference type="EMBL" id="GBXM01027422">
    <property type="protein sequence ID" value="JAH81155.1"/>
    <property type="molecule type" value="Transcribed_RNA"/>
</dbReference>
<reference evidence="1" key="2">
    <citation type="journal article" date="2015" name="Fish Shellfish Immunol.">
        <title>Early steps in the European eel (Anguilla anguilla)-Vibrio vulnificus interaction in the gills: Role of the RtxA13 toxin.</title>
        <authorList>
            <person name="Callol A."/>
            <person name="Pajuelo D."/>
            <person name="Ebbesson L."/>
            <person name="Teles M."/>
            <person name="MacKenzie S."/>
            <person name="Amaro C."/>
        </authorList>
    </citation>
    <scope>NUCLEOTIDE SEQUENCE</scope>
</reference>
<sequence>MLNECMKKWPIFVIHQHFKQQLMRDR</sequence>
<evidence type="ECO:0000313" key="1">
    <source>
        <dbReference type="EMBL" id="JAH81155.1"/>
    </source>
</evidence>
<name>A0A0E9VUY0_ANGAN</name>